<proteinExistence type="predicted"/>
<reference evidence="1" key="1">
    <citation type="submission" date="2014-12" db="EMBL/GenBank/DDBJ databases">
        <title>Insight into the proteome of Arion vulgaris.</title>
        <authorList>
            <person name="Aradska J."/>
            <person name="Bulat T."/>
            <person name="Smidak R."/>
            <person name="Sarate P."/>
            <person name="Gangsoo J."/>
            <person name="Sialana F."/>
            <person name="Bilban M."/>
            <person name="Lubec G."/>
        </authorList>
    </citation>
    <scope>NUCLEOTIDE SEQUENCE</scope>
    <source>
        <tissue evidence="1">Skin</tissue>
    </source>
</reference>
<organism evidence="1">
    <name type="scientific">Arion vulgaris</name>
    <dbReference type="NCBI Taxonomy" id="1028688"/>
    <lineage>
        <taxon>Eukaryota</taxon>
        <taxon>Metazoa</taxon>
        <taxon>Spiralia</taxon>
        <taxon>Lophotrochozoa</taxon>
        <taxon>Mollusca</taxon>
        <taxon>Gastropoda</taxon>
        <taxon>Heterobranchia</taxon>
        <taxon>Euthyneura</taxon>
        <taxon>Panpulmonata</taxon>
        <taxon>Eupulmonata</taxon>
        <taxon>Stylommatophora</taxon>
        <taxon>Helicina</taxon>
        <taxon>Arionoidea</taxon>
        <taxon>Arionidae</taxon>
        <taxon>Arion</taxon>
    </lineage>
</organism>
<sequence>ALVNRMARSGLEPTTIRMHSKGLATGPPNVAQKVETVFVLLQLYSMDQNVEEG</sequence>
<protein>
    <submittedName>
        <fullName evidence="1">Uncharacterized protein</fullName>
    </submittedName>
</protein>
<evidence type="ECO:0000313" key="1">
    <source>
        <dbReference type="EMBL" id="CEK90489.1"/>
    </source>
</evidence>
<name>A0A0B7BAY2_9EUPU</name>
<dbReference type="EMBL" id="HACG01043624">
    <property type="protein sequence ID" value="CEK90489.1"/>
    <property type="molecule type" value="Transcribed_RNA"/>
</dbReference>
<gene>
    <name evidence="1" type="primary">ORF177153</name>
</gene>
<dbReference type="AlphaFoldDB" id="A0A0B7BAY2"/>
<accession>A0A0B7BAY2</accession>
<feature type="non-terminal residue" evidence="1">
    <location>
        <position position="1"/>
    </location>
</feature>